<gene>
    <name evidence="3" type="ORF">SAMN05660477_02521</name>
</gene>
<evidence type="ECO:0000313" key="4">
    <source>
        <dbReference type="Proteomes" id="UP000191112"/>
    </source>
</evidence>
<dbReference type="Proteomes" id="UP000191112">
    <property type="component" value="Unassembled WGS sequence"/>
</dbReference>
<reference evidence="3 4" key="1">
    <citation type="submission" date="2017-02" db="EMBL/GenBank/DDBJ databases">
        <authorList>
            <person name="Peterson S.W."/>
        </authorList>
    </citation>
    <scope>NUCLEOTIDE SEQUENCE [LARGE SCALE GENOMIC DNA]</scope>
    <source>
        <strain evidence="3 4">DSM 22323</strain>
    </source>
</reference>
<dbReference type="Gene3D" id="3.30.70.100">
    <property type="match status" value="1"/>
</dbReference>
<feature type="chain" id="PRO_5010587584" evidence="1">
    <location>
        <begin position="23"/>
        <end position="130"/>
    </location>
</feature>
<dbReference type="CDD" id="cd00371">
    <property type="entry name" value="HMA"/>
    <property type="match status" value="1"/>
</dbReference>
<name>A0A1T5G2N6_9FLAO</name>
<dbReference type="EMBL" id="FUYZ01000009">
    <property type="protein sequence ID" value="SKC02612.1"/>
    <property type="molecule type" value="Genomic_DNA"/>
</dbReference>
<feature type="domain" description="HMA" evidence="2">
    <location>
        <begin position="24"/>
        <end position="90"/>
    </location>
</feature>
<proteinExistence type="predicted"/>
<dbReference type="AlphaFoldDB" id="A0A1T5G2N6"/>
<sequence length="130" mass="14421">MKSIIKSGIFILSIFLFSNFSAQSKTETYRVEGNCGMCKDNIETAAKADKNVETATWDKKSKVLTVTYKTANVTSSTVLKNVADAGYDNQAFRAANKKYSSLEECCQYKRPDNSSKMSADCDPNKVCKLK</sequence>
<feature type="signal peptide" evidence="1">
    <location>
        <begin position="1"/>
        <end position="22"/>
    </location>
</feature>
<organism evidence="3 4">
    <name type="scientific">Soonwooa buanensis</name>
    <dbReference type="NCBI Taxonomy" id="619805"/>
    <lineage>
        <taxon>Bacteria</taxon>
        <taxon>Pseudomonadati</taxon>
        <taxon>Bacteroidota</taxon>
        <taxon>Flavobacteriia</taxon>
        <taxon>Flavobacteriales</taxon>
        <taxon>Weeksellaceae</taxon>
        <taxon>Chryseobacterium group</taxon>
        <taxon>Soonwooa</taxon>
    </lineage>
</organism>
<dbReference type="PROSITE" id="PS50846">
    <property type="entry name" value="HMA_2"/>
    <property type="match status" value="1"/>
</dbReference>
<dbReference type="STRING" id="619805.SAMN05660477_02521"/>
<dbReference type="GO" id="GO:0046872">
    <property type="term" value="F:metal ion binding"/>
    <property type="evidence" value="ECO:0007669"/>
    <property type="project" value="InterPro"/>
</dbReference>
<keyword evidence="1" id="KW-0732">Signal</keyword>
<dbReference type="InterPro" id="IPR006121">
    <property type="entry name" value="HMA_dom"/>
</dbReference>
<dbReference type="RefSeq" id="WP_185116721.1">
    <property type="nucleotide sequence ID" value="NZ_FUYZ01000009.1"/>
</dbReference>
<dbReference type="InterPro" id="IPR036163">
    <property type="entry name" value="HMA_dom_sf"/>
</dbReference>
<evidence type="ECO:0000256" key="1">
    <source>
        <dbReference type="SAM" id="SignalP"/>
    </source>
</evidence>
<evidence type="ECO:0000313" key="3">
    <source>
        <dbReference type="EMBL" id="SKC02612.1"/>
    </source>
</evidence>
<accession>A0A1T5G2N6</accession>
<keyword evidence="4" id="KW-1185">Reference proteome</keyword>
<dbReference type="SUPFAM" id="SSF55008">
    <property type="entry name" value="HMA, heavy metal-associated domain"/>
    <property type="match status" value="1"/>
</dbReference>
<protein>
    <submittedName>
        <fullName evidence="3">Copper chaperone CopZ</fullName>
    </submittedName>
</protein>
<evidence type="ECO:0000259" key="2">
    <source>
        <dbReference type="PROSITE" id="PS50846"/>
    </source>
</evidence>